<evidence type="ECO:0000256" key="4">
    <source>
        <dbReference type="ARBA" id="ARBA00023163"/>
    </source>
</evidence>
<protein>
    <submittedName>
        <fullName evidence="6">LysR family transcriptional regulator</fullName>
    </submittedName>
</protein>
<reference evidence="6 7" key="1">
    <citation type="submission" date="2018-06" db="EMBL/GenBank/DDBJ databases">
        <title>Phytoactinopolyspora halophila sp. nov., a novel halophilic actinomycete isolated from a saline soil in China.</title>
        <authorList>
            <person name="Tang S.-K."/>
        </authorList>
    </citation>
    <scope>NUCLEOTIDE SEQUENCE [LARGE SCALE GENOMIC DNA]</scope>
    <source>
        <strain evidence="6 7">YIM 96934</strain>
    </source>
</reference>
<dbReference type="Pfam" id="PF00126">
    <property type="entry name" value="HTH_1"/>
    <property type="match status" value="1"/>
</dbReference>
<dbReference type="GO" id="GO:0032993">
    <property type="term" value="C:protein-DNA complex"/>
    <property type="evidence" value="ECO:0007669"/>
    <property type="project" value="TreeGrafter"/>
</dbReference>
<dbReference type="OrthoDB" id="9803735at2"/>
<keyword evidence="3" id="KW-0238">DNA-binding</keyword>
<dbReference type="InterPro" id="IPR036390">
    <property type="entry name" value="WH_DNA-bd_sf"/>
</dbReference>
<dbReference type="InterPro" id="IPR036388">
    <property type="entry name" value="WH-like_DNA-bd_sf"/>
</dbReference>
<organism evidence="6 7">
    <name type="scientific">Phytoactinopolyspora halophila</name>
    <dbReference type="NCBI Taxonomy" id="1981511"/>
    <lineage>
        <taxon>Bacteria</taxon>
        <taxon>Bacillati</taxon>
        <taxon>Actinomycetota</taxon>
        <taxon>Actinomycetes</taxon>
        <taxon>Jiangellales</taxon>
        <taxon>Jiangellaceae</taxon>
        <taxon>Phytoactinopolyspora</taxon>
    </lineage>
</organism>
<dbReference type="Pfam" id="PF03466">
    <property type="entry name" value="LysR_substrate"/>
    <property type="match status" value="1"/>
</dbReference>
<accession>A0A329QIB6</accession>
<name>A0A329QIB6_9ACTN</name>
<dbReference type="SUPFAM" id="SSF53850">
    <property type="entry name" value="Periplasmic binding protein-like II"/>
    <property type="match status" value="1"/>
</dbReference>
<comment type="similarity">
    <text evidence="1">Belongs to the LysR transcriptional regulatory family.</text>
</comment>
<dbReference type="GO" id="GO:0003700">
    <property type="term" value="F:DNA-binding transcription factor activity"/>
    <property type="evidence" value="ECO:0007669"/>
    <property type="project" value="InterPro"/>
</dbReference>
<dbReference type="InterPro" id="IPR005119">
    <property type="entry name" value="LysR_subst-bd"/>
</dbReference>
<dbReference type="PANTHER" id="PTHR30346">
    <property type="entry name" value="TRANSCRIPTIONAL DUAL REGULATOR HCAR-RELATED"/>
    <property type="match status" value="1"/>
</dbReference>
<dbReference type="AlphaFoldDB" id="A0A329QIB6"/>
<gene>
    <name evidence="6" type="ORF">DPM12_16505</name>
</gene>
<evidence type="ECO:0000313" key="6">
    <source>
        <dbReference type="EMBL" id="RAW11439.1"/>
    </source>
</evidence>
<keyword evidence="4" id="KW-0804">Transcription</keyword>
<dbReference type="Gene3D" id="1.10.10.10">
    <property type="entry name" value="Winged helix-like DNA-binding domain superfamily/Winged helix DNA-binding domain"/>
    <property type="match status" value="1"/>
</dbReference>
<dbReference type="InterPro" id="IPR000847">
    <property type="entry name" value="LysR_HTH_N"/>
</dbReference>
<feature type="domain" description="HTH lysR-type" evidence="5">
    <location>
        <begin position="2"/>
        <end position="59"/>
    </location>
</feature>
<evidence type="ECO:0000259" key="5">
    <source>
        <dbReference type="PROSITE" id="PS50931"/>
    </source>
</evidence>
<evidence type="ECO:0000256" key="3">
    <source>
        <dbReference type="ARBA" id="ARBA00023125"/>
    </source>
</evidence>
<comment type="caution">
    <text evidence="6">The sequence shown here is derived from an EMBL/GenBank/DDBJ whole genome shotgun (WGS) entry which is preliminary data.</text>
</comment>
<dbReference type="PROSITE" id="PS50931">
    <property type="entry name" value="HTH_LYSR"/>
    <property type="match status" value="1"/>
</dbReference>
<evidence type="ECO:0000256" key="1">
    <source>
        <dbReference type="ARBA" id="ARBA00009437"/>
    </source>
</evidence>
<keyword evidence="2" id="KW-0805">Transcription regulation</keyword>
<dbReference type="PANTHER" id="PTHR30346:SF29">
    <property type="entry name" value="LYSR SUBSTRATE-BINDING"/>
    <property type="match status" value="1"/>
</dbReference>
<proteinExistence type="inferred from homology"/>
<dbReference type="GO" id="GO:0003677">
    <property type="term" value="F:DNA binding"/>
    <property type="evidence" value="ECO:0007669"/>
    <property type="project" value="UniProtKB-KW"/>
</dbReference>
<dbReference type="Proteomes" id="UP000250462">
    <property type="component" value="Unassembled WGS sequence"/>
</dbReference>
<dbReference type="SUPFAM" id="SSF46785">
    <property type="entry name" value="Winged helix' DNA-binding domain"/>
    <property type="match status" value="1"/>
</dbReference>
<dbReference type="RefSeq" id="WP_112259450.1">
    <property type="nucleotide sequence ID" value="NZ_QMIG01000020.1"/>
</dbReference>
<sequence>MIDVSRLRLLRAVVATGSIRASASALGYTPSAVSQQLALLQRETGLSLLERSGRGIVPTGAARMLASEAEPLFEALNRVERVAGDLRAGRIGRLSIGYIASIGAVWLPSVVSVLHAEFPDLQLELRMTEAERGGIAQPVPDLDIFVEGPEPVRPDDVEVQRLVDDPYVAVVPGDHALASAASVPLAELAGERWVDNDLKDGACRWVLMSACAEAGFVPEFSVETHDYRTAIQFVAAGVGITVVPELAVGDVPDGLATVPVVSPVPTRHISVAVRRPVAEHPAVLRALELFRMKVTESR</sequence>
<dbReference type="EMBL" id="QMIG01000020">
    <property type="protein sequence ID" value="RAW11439.1"/>
    <property type="molecule type" value="Genomic_DNA"/>
</dbReference>
<keyword evidence="7" id="KW-1185">Reference proteome</keyword>
<dbReference type="Gene3D" id="3.40.190.10">
    <property type="entry name" value="Periplasmic binding protein-like II"/>
    <property type="match status" value="2"/>
</dbReference>
<evidence type="ECO:0000256" key="2">
    <source>
        <dbReference type="ARBA" id="ARBA00023015"/>
    </source>
</evidence>
<evidence type="ECO:0000313" key="7">
    <source>
        <dbReference type="Proteomes" id="UP000250462"/>
    </source>
</evidence>